<evidence type="ECO:0000256" key="1">
    <source>
        <dbReference type="SAM" id="SignalP"/>
    </source>
</evidence>
<accession>A0AA39GXF5</accession>
<reference evidence="2" key="1">
    <citation type="submission" date="2023-06" db="EMBL/GenBank/DDBJ databases">
        <title>Genomic analysis of the entomopathogenic nematode Steinernema hermaphroditum.</title>
        <authorList>
            <person name="Schwarz E.M."/>
            <person name="Heppert J.K."/>
            <person name="Baniya A."/>
            <person name="Schwartz H.T."/>
            <person name="Tan C.-H."/>
            <person name="Antoshechkin I."/>
            <person name="Sternberg P.W."/>
            <person name="Goodrich-Blair H."/>
            <person name="Dillman A.R."/>
        </authorList>
    </citation>
    <scope>NUCLEOTIDE SEQUENCE</scope>
    <source>
        <strain evidence="2">PS9179</strain>
        <tissue evidence="2">Whole animal</tissue>
    </source>
</reference>
<dbReference type="PANTHER" id="PTHR46339:SF15">
    <property type="entry name" value="CC DOMAIN-CONTAINING PROTEIN"/>
    <property type="match status" value="1"/>
</dbReference>
<comment type="caution">
    <text evidence="2">The sequence shown here is derived from an EMBL/GenBank/DDBJ whole genome shotgun (WGS) entry which is preliminary data.</text>
</comment>
<keyword evidence="1" id="KW-0732">Signal</keyword>
<evidence type="ECO:0000313" key="2">
    <source>
        <dbReference type="EMBL" id="KAK0395286.1"/>
    </source>
</evidence>
<protein>
    <submittedName>
        <fullName evidence="2">Uncharacterized protein</fullName>
    </submittedName>
</protein>
<dbReference type="InterPro" id="IPR028150">
    <property type="entry name" value="Lustrin_cystein"/>
</dbReference>
<dbReference type="EMBL" id="JAUCMV010000005">
    <property type="protein sequence ID" value="KAK0395286.1"/>
    <property type="molecule type" value="Genomic_DNA"/>
</dbReference>
<dbReference type="PANTHER" id="PTHR46339">
    <property type="entry name" value="PROTEIN CBG15282-RELATED"/>
    <property type="match status" value="1"/>
</dbReference>
<organism evidence="2 3">
    <name type="scientific">Steinernema hermaphroditum</name>
    <dbReference type="NCBI Taxonomy" id="289476"/>
    <lineage>
        <taxon>Eukaryota</taxon>
        <taxon>Metazoa</taxon>
        <taxon>Ecdysozoa</taxon>
        <taxon>Nematoda</taxon>
        <taxon>Chromadorea</taxon>
        <taxon>Rhabditida</taxon>
        <taxon>Tylenchina</taxon>
        <taxon>Panagrolaimomorpha</taxon>
        <taxon>Strongyloidoidea</taxon>
        <taxon>Steinernematidae</taxon>
        <taxon>Steinernema</taxon>
    </lineage>
</organism>
<dbReference type="Pfam" id="PF14625">
    <property type="entry name" value="Lustrin_cystein"/>
    <property type="match status" value="15"/>
</dbReference>
<keyword evidence="3" id="KW-1185">Reference proteome</keyword>
<dbReference type="SMART" id="SM00289">
    <property type="entry name" value="WR1"/>
    <property type="match status" value="24"/>
</dbReference>
<proteinExistence type="predicted"/>
<feature type="chain" id="PRO_5041398836" evidence="1">
    <location>
        <begin position="18"/>
        <end position="1325"/>
    </location>
</feature>
<dbReference type="InterPro" id="IPR006150">
    <property type="entry name" value="Cys_repeat_1"/>
</dbReference>
<dbReference type="InterPro" id="IPR053014">
    <property type="entry name" value="Cuticle_assoc_divergent"/>
</dbReference>
<gene>
    <name evidence="2" type="ORF">QR680_001205</name>
</gene>
<feature type="signal peptide" evidence="1">
    <location>
        <begin position="1"/>
        <end position="17"/>
    </location>
</feature>
<dbReference type="Proteomes" id="UP001175271">
    <property type="component" value="Unassembled WGS sequence"/>
</dbReference>
<sequence length="1325" mass="142587">MLFKLFFLSLLFCAGNFEEVPNEESDLCSNGNRPFQFENGTALQCADDNDENCGPPFECDRSTKYCCPRMMISEPILNFTYFESEDDHEKFCGVEGRLVKENGSRLVNCELDSECLPPSVCHSSGFCCLIALHQEPPPVGCPMGTRPLRTANGTELSCNPNIADSCPGGAICHEDSLDGFRRCCGRDPGEGCPSGSRVVKNANGKPTLCSPGSYEHGCKNMAICQWSFLIDRYQCCEPDNGCAAMQSPLKDSKGEVIPCSKSAPCPNGGTCRFNFWTAGYQCCALNTIATVSLSLNPQFFGPEDYNLCPAGEVPFLIESSGEVYTCSATDPCPDGYFCSNGNVCCGRPGSCPAGKSIVADANGRISVCSIRASATCPGGSTCEASSAVGQRLCCSQNVYSCPAPGLPYPSASSPQQCSPFDPYSCPLPSQCLPSNVPGLNICCNDGQQHNNLCPAGWKANDFSVQYCNPQITASCPGFASCLRSPIAQQFVCCVPGYDDDTVGEISCANRLAKAERRAGRVRVCRSRNDRCSEGYSCQPGGPLSGGKMLCCSAALASLDDAPPFRCPHPSQIPVTRPENPSENVFCEYPGQKGVCPIDAACQSAANSAGLMICCYGSPNIPTCPFPRTPQPSPVGYVPCDMMRPNECWSGYTCVRSASGYRSSLCCSLKEVPNPTCPNQQSLSFESGRPQYCNPIIPDNCPDDYICVNALGQNDVFVCCSSPSATICPRDYSPSRDNYGNVMFCSFGDRSQCPGDSSCLESQNHPNRFICCKSTAVPRACPNGQDGLPDLHGGIETCTGPGQSCSRPGYTCQLSPAMSSWICCGHDQPMALCADGRETYYQISGTTYECNPLTFGDCPVKYECAYSNVRGISVCCKQAIPTIVPTIVPPVALTCPRGWNPYQSEQGTLEYCQSVMDPNCPNGFSCVQSNQLGTFICCRIASSPQCPAGAQALYVNNQPRTCTKSGPQRCPPYYMCIKSTMATIHICCSVGPNWDDEPKCFDGSQPLSTGSIIRQCSIIGVSGECPAGSVCSRSTRPNYNVCCIPQISSAIRKTERSNNVCGSIGVALKQEGQPVECSSDPSICSDPFQCQPSLTNTNMYCCQEARCLLAPPLREPNRCYTDQDCVAGTTCQRSENVPGISLCCVPRFSHSLTSSVPSHENVEPARCVRRATQMSTEGGVQCASSMDCDAGFECSSQTTSNESLCCETISQVTSECPDNRSPFRSPSTDDLFFCDKTDFACPEGFVCKRAREPLQERHICCSPIAFCRFSDTPLIDAFTNQAKRCFRDHHCGDASFQCVESSVKGVTVCCRREGIAEANRWVVQDG</sequence>
<evidence type="ECO:0000313" key="3">
    <source>
        <dbReference type="Proteomes" id="UP001175271"/>
    </source>
</evidence>
<name>A0AA39GXF5_9BILA</name>